<evidence type="ECO:0000256" key="4">
    <source>
        <dbReference type="ARBA" id="ARBA00022777"/>
    </source>
</evidence>
<keyword evidence="8" id="KW-1185">Reference proteome</keyword>
<reference evidence="7" key="2">
    <citation type="submission" date="2020-09" db="EMBL/GenBank/DDBJ databases">
        <authorList>
            <person name="Sun Q."/>
            <person name="Zhou Y."/>
        </authorList>
    </citation>
    <scope>NUCLEOTIDE SEQUENCE</scope>
    <source>
        <strain evidence="7">CGMCC 1.3617</strain>
    </source>
</reference>
<evidence type="ECO:0000256" key="3">
    <source>
        <dbReference type="ARBA" id="ARBA00022741"/>
    </source>
</evidence>
<dbReference type="InterPro" id="IPR002575">
    <property type="entry name" value="Aminoglycoside_PTrfase"/>
</dbReference>
<feature type="domain" description="Aminoglycoside phosphotransferase" evidence="6">
    <location>
        <begin position="21"/>
        <end position="228"/>
    </location>
</feature>
<sequence>MAAGLRSMGLLAPGAHARGMPLSGGVSSDIWHVVLPDGRHVCIKRALAKLKVAADWRAPIVRSRYEARWLARAHDAAPHSVPALLGQDEATGTLAMAWLPPEQHPIWKNRLHDGEADAAFAGEVGRGIARIHAYAAARPELAADFPTDSLFHDIRLEPYLIATARAHPDLAPALVGLAARTAATKLTLVHGDVSPKNILVGPDGPIFIDAECAWWGDPAFDLAFCLNHLLLKCLWTPPAAPDFLHCFEVLATAYLACVTWEAPATVEARAASLLPGLFLARVDGKSPVEYLTREEDKDRVRRVARALLSSPPDRLRTVRTAWGEEINA</sequence>
<dbReference type="EMBL" id="BMKW01000003">
    <property type="protein sequence ID" value="GGJ09554.1"/>
    <property type="molecule type" value="Genomic_DNA"/>
</dbReference>
<organism evidence="7 8">
    <name type="scientific">Neoroseomonas lacus</name>
    <dbReference type="NCBI Taxonomy" id="287609"/>
    <lineage>
        <taxon>Bacteria</taxon>
        <taxon>Pseudomonadati</taxon>
        <taxon>Pseudomonadota</taxon>
        <taxon>Alphaproteobacteria</taxon>
        <taxon>Acetobacterales</taxon>
        <taxon>Acetobacteraceae</taxon>
        <taxon>Neoroseomonas</taxon>
    </lineage>
</organism>
<gene>
    <name evidence="7" type="ORF">GCM10011320_15710</name>
</gene>
<evidence type="ECO:0000313" key="7">
    <source>
        <dbReference type="EMBL" id="GGJ09554.1"/>
    </source>
</evidence>
<keyword evidence="2" id="KW-0808">Transferase</keyword>
<evidence type="ECO:0000256" key="1">
    <source>
        <dbReference type="ARBA" id="ARBA00010165"/>
    </source>
</evidence>
<dbReference type="GO" id="GO:0005524">
    <property type="term" value="F:ATP binding"/>
    <property type="evidence" value="ECO:0007669"/>
    <property type="project" value="UniProtKB-KW"/>
</dbReference>
<dbReference type="Gene3D" id="3.30.200.20">
    <property type="entry name" value="Phosphorylase Kinase, domain 1"/>
    <property type="match status" value="1"/>
</dbReference>
<comment type="caution">
    <text evidence="7">The sequence shown here is derived from an EMBL/GenBank/DDBJ whole genome shotgun (WGS) entry which is preliminary data.</text>
</comment>
<keyword evidence="4" id="KW-0418">Kinase</keyword>
<keyword evidence="3" id="KW-0547">Nucleotide-binding</keyword>
<comment type="similarity">
    <text evidence="1">Belongs to the methylthioribose kinase family.</text>
</comment>
<dbReference type="Proteomes" id="UP000661507">
    <property type="component" value="Unassembled WGS sequence"/>
</dbReference>
<dbReference type="Gene3D" id="3.90.1200.10">
    <property type="match status" value="1"/>
</dbReference>
<dbReference type="Pfam" id="PF01636">
    <property type="entry name" value="APH"/>
    <property type="match status" value="1"/>
</dbReference>
<accession>A0A917KF48</accession>
<dbReference type="PANTHER" id="PTHR34273:SF2">
    <property type="entry name" value="METHYLTHIORIBOSE KINASE"/>
    <property type="match status" value="1"/>
</dbReference>
<dbReference type="AlphaFoldDB" id="A0A917KF48"/>
<proteinExistence type="inferred from homology"/>
<dbReference type="GO" id="GO:0016301">
    <property type="term" value="F:kinase activity"/>
    <property type="evidence" value="ECO:0007669"/>
    <property type="project" value="UniProtKB-KW"/>
</dbReference>
<dbReference type="InterPro" id="IPR011009">
    <property type="entry name" value="Kinase-like_dom_sf"/>
</dbReference>
<protein>
    <submittedName>
        <fullName evidence="7">Aminoglycoside phosphotransferase</fullName>
    </submittedName>
</protein>
<name>A0A917KF48_9PROT</name>
<evidence type="ECO:0000256" key="5">
    <source>
        <dbReference type="ARBA" id="ARBA00022840"/>
    </source>
</evidence>
<reference evidence="7" key="1">
    <citation type="journal article" date="2014" name="Int. J. Syst. Evol. Microbiol.">
        <title>Complete genome sequence of Corynebacterium casei LMG S-19264T (=DSM 44701T), isolated from a smear-ripened cheese.</title>
        <authorList>
            <consortium name="US DOE Joint Genome Institute (JGI-PGF)"/>
            <person name="Walter F."/>
            <person name="Albersmeier A."/>
            <person name="Kalinowski J."/>
            <person name="Ruckert C."/>
        </authorList>
    </citation>
    <scope>NUCLEOTIDE SEQUENCE</scope>
    <source>
        <strain evidence="7">CGMCC 1.3617</strain>
    </source>
</reference>
<evidence type="ECO:0000256" key="2">
    <source>
        <dbReference type="ARBA" id="ARBA00022679"/>
    </source>
</evidence>
<keyword evidence="5" id="KW-0067">ATP-binding</keyword>
<evidence type="ECO:0000313" key="8">
    <source>
        <dbReference type="Proteomes" id="UP000661507"/>
    </source>
</evidence>
<dbReference type="SUPFAM" id="SSF56112">
    <property type="entry name" value="Protein kinase-like (PK-like)"/>
    <property type="match status" value="1"/>
</dbReference>
<evidence type="ECO:0000259" key="6">
    <source>
        <dbReference type="Pfam" id="PF01636"/>
    </source>
</evidence>
<dbReference type="PANTHER" id="PTHR34273">
    <property type="entry name" value="METHYLTHIORIBOSE KINASE"/>
    <property type="match status" value="1"/>
</dbReference>